<dbReference type="InterPro" id="IPR036390">
    <property type="entry name" value="WH_DNA-bd_sf"/>
</dbReference>
<evidence type="ECO:0000256" key="2">
    <source>
        <dbReference type="ARBA" id="ARBA00023015"/>
    </source>
</evidence>
<dbReference type="Gene3D" id="1.10.10.10">
    <property type="entry name" value="Winged helix-like DNA-binding domain superfamily/Winged helix DNA-binding domain"/>
    <property type="match status" value="1"/>
</dbReference>
<feature type="domain" description="HTH lysR-type" evidence="5">
    <location>
        <begin position="1"/>
        <end position="59"/>
    </location>
</feature>
<evidence type="ECO:0000256" key="3">
    <source>
        <dbReference type="ARBA" id="ARBA00023125"/>
    </source>
</evidence>
<dbReference type="PRINTS" id="PR00039">
    <property type="entry name" value="HTHLYSR"/>
</dbReference>
<evidence type="ECO:0000313" key="7">
    <source>
        <dbReference type="Proteomes" id="UP001082899"/>
    </source>
</evidence>
<keyword evidence="3" id="KW-0238">DNA-binding</keyword>
<protein>
    <submittedName>
        <fullName evidence="6">LysR family transcriptional regulator</fullName>
    </submittedName>
</protein>
<comment type="caution">
    <text evidence="6">The sequence shown here is derived from an EMBL/GenBank/DDBJ whole genome shotgun (WGS) entry which is preliminary data.</text>
</comment>
<organism evidence="6 7">
    <name type="scientific">Robbsia betulipollinis</name>
    <dbReference type="NCBI Taxonomy" id="2981849"/>
    <lineage>
        <taxon>Bacteria</taxon>
        <taxon>Pseudomonadati</taxon>
        <taxon>Pseudomonadota</taxon>
        <taxon>Betaproteobacteria</taxon>
        <taxon>Burkholderiales</taxon>
        <taxon>Burkholderiaceae</taxon>
        <taxon>Robbsia</taxon>
    </lineage>
</organism>
<dbReference type="InterPro" id="IPR058163">
    <property type="entry name" value="LysR-type_TF_proteobact-type"/>
</dbReference>
<dbReference type="PANTHER" id="PTHR30537:SF35">
    <property type="entry name" value="TRANSCRIPTIONAL REGULATORY PROTEIN"/>
    <property type="match status" value="1"/>
</dbReference>
<dbReference type="SUPFAM" id="SSF46785">
    <property type="entry name" value="Winged helix' DNA-binding domain"/>
    <property type="match status" value="1"/>
</dbReference>
<dbReference type="InterPro" id="IPR036388">
    <property type="entry name" value="WH-like_DNA-bd_sf"/>
</dbReference>
<dbReference type="Pfam" id="PF03466">
    <property type="entry name" value="LysR_substrate"/>
    <property type="match status" value="1"/>
</dbReference>
<dbReference type="InterPro" id="IPR005119">
    <property type="entry name" value="LysR_subst-bd"/>
</dbReference>
<dbReference type="Pfam" id="PF00126">
    <property type="entry name" value="HTH_1"/>
    <property type="match status" value="1"/>
</dbReference>
<evidence type="ECO:0000256" key="1">
    <source>
        <dbReference type="ARBA" id="ARBA00009437"/>
    </source>
</evidence>
<sequence>MDLIHAMRVFTRVAEAESFTRAAQQLDVSVPVVTRSIASLESHLDIRLFNRTTRRVALTDAGQSYLEGCRAVLDQIDDIETSVARASSETRGALRVVSSAGFALMRLAPVFASYRERFPGIALQVTLMDRPVDLVDEGYDVGIVADHMVKSETLVMRALDTLTRIPVAAPAYLARAGIPREPRDLEAHAFLAPSNDMRSHLWQFVDGDTASRVHLTPVFSSNSPMMLHGAALEGMGFSILPQALVEHDLKSGKLQRLVAPAIVNDGDVSLFLVYPSRRFVNRRVRTFIDHVAEMFRQNA</sequence>
<gene>
    <name evidence="6" type="ORF">OVY01_18040</name>
</gene>
<accession>A0ABT3ZS03</accession>
<keyword evidence="2" id="KW-0805">Transcription regulation</keyword>
<keyword evidence="4" id="KW-0804">Transcription</keyword>
<dbReference type="Gene3D" id="3.40.190.290">
    <property type="match status" value="1"/>
</dbReference>
<dbReference type="CDD" id="cd08422">
    <property type="entry name" value="PBP2_CrgA_like"/>
    <property type="match status" value="1"/>
</dbReference>
<dbReference type="PROSITE" id="PS50931">
    <property type="entry name" value="HTH_LYSR"/>
    <property type="match status" value="1"/>
</dbReference>
<reference evidence="6" key="1">
    <citation type="submission" date="2022-11" db="EMBL/GenBank/DDBJ databases">
        <title>Robbsia betulipollinis sp. nov., isolated from pollen of birch (Betula pendula).</title>
        <authorList>
            <person name="Shi H."/>
            <person name="Ambika Manirajan B."/>
            <person name="Ratering S."/>
            <person name="Geissler-Plaum R."/>
            <person name="Schnell S."/>
        </authorList>
    </citation>
    <scope>NUCLEOTIDE SEQUENCE</scope>
    <source>
        <strain evidence="6">Bb-Pol-6</strain>
    </source>
</reference>
<evidence type="ECO:0000256" key="4">
    <source>
        <dbReference type="ARBA" id="ARBA00023163"/>
    </source>
</evidence>
<keyword evidence="7" id="KW-1185">Reference proteome</keyword>
<dbReference type="SUPFAM" id="SSF53850">
    <property type="entry name" value="Periplasmic binding protein-like II"/>
    <property type="match status" value="1"/>
</dbReference>
<proteinExistence type="inferred from homology"/>
<dbReference type="Proteomes" id="UP001082899">
    <property type="component" value="Unassembled WGS sequence"/>
</dbReference>
<evidence type="ECO:0000259" key="5">
    <source>
        <dbReference type="PROSITE" id="PS50931"/>
    </source>
</evidence>
<dbReference type="EMBL" id="JAPMXC010000010">
    <property type="protein sequence ID" value="MCY0389057.1"/>
    <property type="molecule type" value="Genomic_DNA"/>
</dbReference>
<dbReference type="RefSeq" id="WP_267848956.1">
    <property type="nucleotide sequence ID" value="NZ_JAPMXC010000010.1"/>
</dbReference>
<evidence type="ECO:0000313" key="6">
    <source>
        <dbReference type="EMBL" id="MCY0389057.1"/>
    </source>
</evidence>
<dbReference type="PANTHER" id="PTHR30537">
    <property type="entry name" value="HTH-TYPE TRANSCRIPTIONAL REGULATOR"/>
    <property type="match status" value="1"/>
</dbReference>
<dbReference type="InterPro" id="IPR000847">
    <property type="entry name" value="LysR_HTH_N"/>
</dbReference>
<name>A0ABT3ZS03_9BURK</name>
<comment type="similarity">
    <text evidence="1">Belongs to the LysR transcriptional regulatory family.</text>
</comment>